<protein>
    <submittedName>
        <fullName evidence="1">Uncharacterized protein</fullName>
    </submittedName>
</protein>
<organism evidence="1 2">
    <name type="scientific">Paraburkholderia sabiae</name>
    <dbReference type="NCBI Taxonomy" id="273251"/>
    <lineage>
        <taxon>Bacteria</taxon>
        <taxon>Pseudomonadati</taxon>
        <taxon>Pseudomonadota</taxon>
        <taxon>Betaproteobacteria</taxon>
        <taxon>Burkholderiales</taxon>
        <taxon>Burkholderiaceae</taxon>
        <taxon>Paraburkholderia</taxon>
    </lineage>
</organism>
<evidence type="ECO:0000313" key="2">
    <source>
        <dbReference type="Proteomes" id="UP001494588"/>
    </source>
</evidence>
<dbReference type="RefSeq" id="WP_201655551.1">
    <property type="nucleotide sequence ID" value="NZ_CAJHCS010000022.1"/>
</dbReference>
<keyword evidence="2" id="KW-1185">Reference proteome</keyword>
<reference evidence="1 2" key="1">
    <citation type="submission" date="2024-01" db="EMBL/GenBank/DDBJ databases">
        <title>The diversity of rhizobia nodulating Mimosa spp. in eleven states of Brazil covering several biomes is determined by host plant, location, and edaphic factors.</title>
        <authorList>
            <person name="Rouws L."/>
            <person name="Barauna A."/>
            <person name="Beukes C."/>
            <person name="De Faria S.M."/>
            <person name="Gross E."/>
            <person name="Dos Reis Junior F.B."/>
            <person name="Simon M."/>
            <person name="Maluk M."/>
            <person name="Odee D.W."/>
            <person name="Kenicer G."/>
            <person name="Young J.P.W."/>
            <person name="Reis V.M."/>
            <person name="Zilli J."/>
            <person name="James E.K."/>
        </authorList>
    </citation>
    <scope>NUCLEOTIDE SEQUENCE [LARGE SCALE GENOMIC DNA]</scope>
    <source>
        <strain evidence="1 2">JPY77</strain>
    </source>
</reference>
<dbReference type="Proteomes" id="UP001494588">
    <property type="component" value="Unassembled WGS sequence"/>
</dbReference>
<evidence type="ECO:0000313" key="1">
    <source>
        <dbReference type="EMBL" id="MEM5289411.1"/>
    </source>
</evidence>
<comment type="caution">
    <text evidence="1">The sequence shown here is derived from an EMBL/GenBank/DDBJ whole genome shotgun (WGS) entry which is preliminary data.</text>
</comment>
<name>A0ABU9QIW5_9BURK</name>
<sequence length="47" mass="5238">MLNLTPAPKLNRYAESRADLLVNEKKMLSIDKTAAYQNSLNLMGGSR</sequence>
<proteinExistence type="predicted"/>
<accession>A0ABU9QIW5</accession>
<gene>
    <name evidence="1" type="ORF">V4C55_27175</name>
</gene>
<dbReference type="EMBL" id="JAZHGC010000025">
    <property type="protein sequence ID" value="MEM5289411.1"/>
    <property type="molecule type" value="Genomic_DNA"/>
</dbReference>